<proteinExistence type="predicted"/>
<dbReference type="Gene3D" id="2.60.40.1190">
    <property type="match status" value="1"/>
</dbReference>
<dbReference type="AlphaFoldDB" id="A0A1F7FLG7"/>
<reference evidence="1 2" key="1">
    <citation type="journal article" date="2016" name="Nat. Commun.">
        <title>Thousands of microbial genomes shed light on interconnected biogeochemical processes in an aquifer system.</title>
        <authorList>
            <person name="Anantharaman K."/>
            <person name="Brown C.T."/>
            <person name="Hug L.A."/>
            <person name="Sharon I."/>
            <person name="Castelle C.J."/>
            <person name="Probst A.J."/>
            <person name="Thomas B.C."/>
            <person name="Singh A."/>
            <person name="Wilkins M.J."/>
            <person name="Karaoz U."/>
            <person name="Brodie E.L."/>
            <person name="Williams K.H."/>
            <person name="Hubbard S.S."/>
            <person name="Banfield J.F."/>
        </authorList>
    </citation>
    <scope>NUCLEOTIDE SEQUENCE [LARGE SCALE GENOMIC DNA]</scope>
</reference>
<organism evidence="1 2">
    <name type="scientific">Candidatus Raymondbacteria bacterium RIFOXYD12_FULL_49_13</name>
    <dbReference type="NCBI Taxonomy" id="1817890"/>
    <lineage>
        <taxon>Bacteria</taxon>
        <taxon>Raymondiibacteriota</taxon>
    </lineage>
</organism>
<evidence type="ECO:0000313" key="2">
    <source>
        <dbReference type="Proteomes" id="UP000179243"/>
    </source>
</evidence>
<accession>A0A1F7FLG7</accession>
<dbReference type="Proteomes" id="UP000179243">
    <property type="component" value="Unassembled WGS sequence"/>
</dbReference>
<dbReference type="NCBIfam" id="TIGR04183">
    <property type="entry name" value="Por_Secre_tail"/>
    <property type="match status" value="1"/>
</dbReference>
<protein>
    <recommendedName>
        <fullName evidence="3">FlgD Ig-like domain-containing protein</fullName>
    </recommendedName>
</protein>
<name>A0A1F7FLG7_UNCRA</name>
<dbReference type="EMBL" id="MFYX01000005">
    <property type="protein sequence ID" value="OGK07510.1"/>
    <property type="molecule type" value="Genomic_DNA"/>
</dbReference>
<evidence type="ECO:0000313" key="1">
    <source>
        <dbReference type="EMBL" id="OGK07510.1"/>
    </source>
</evidence>
<comment type="caution">
    <text evidence="1">The sequence shown here is derived from an EMBL/GenBank/DDBJ whole genome shotgun (WGS) entry which is preliminary data.</text>
</comment>
<evidence type="ECO:0008006" key="3">
    <source>
        <dbReference type="Google" id="ProtNLM"/>
    </source>
</evidence>
<dbReference type="InterPro" id="IPR026444">
    <property type="entry name" value="Secre_tail"/>
</dbReference>
<sequence>MRLFTLVCFISVVNMYAQYEYLDPANYPNDMACDTMGLGAAFEQHWRGLQTYKVHLTPTDPDNPNRYLSPVIDGTLEPEIWSYSDTLIIGSWEMAGLQAACVEKSFYGTEDLFAIWRFMYNQDGLFVSCQVHDDVHDIDSIGGWYSDDGLEIIIDPYDWGDFQSGNWAATPPSFYRYNDPDWIIDPGPVPNTDPRDTVFIYLMKRLNEEPYVAGLIHEVFRTNCDKGQEATNFTKGNLDIHGIDFAAACQSIDGYFREVWHFEMMFPFPRALAANSSDLWQSLAGPSVGFFDQNGLPKRGSVFKMAFQNNDDDMPGPDGEYAAISWNSTKRWPEFYQEASGHDGWRDTKYSMVFEYEDHIGSLVAKPFEGCSSHGDRRIIGPWVVDGADSLRIYFTGSGTVRFDTVSYWYDSTSSEGGVLLAGNDSMASYVLRKGRNRCADTLFLDGGIGSWILTRYISKPLCSVCVQGRWVESQWVEYRALCSDSVFYGFRPVPAARQILSNPASEGYTDSLYIADSLKTVLEAFAYDYCDNIFISGSDTLEMKLSKLVDLEDSYAPVQIIAYWRGGDSVVFEKILPFDLRNIGETNYATRVNSAIVCSGSNTITVNPITLVVISKYTPDFRMKVNGTLRSYLVYPDILIDKADSALSPWQKPAYYFASTADSFAFVDYNPITRTGSGHYTHDSLHSFADSSWVVTTDFIYITDTLESATDTFSFTDTVQVQAADPFAPNFIDTNVCPVKTEMFLHTKSREILLSVFPNPFNPSVNFTFSLPPDKALAAYALRIYNARGQLIRTALSGTVGQNGLVNKQVTWDGTNSHSDAVGSGVYFYVLNCGAGTRRGNIVLLK</sequence>
<gene>
    <name evidence="1" type="ORF">A2519_16755</name>
</gene>
<dbReference type="Gene3D" id="2.60.40.4070">
    <property type="match status" value="1"/>
</dbReference>
<dbReference type="SUPFAM" id="SSF49344">
    <property type="entry name" value="CBD9-like"/>
    <property type="match status" value="1"/>
</dbReference>